<dbReference type="GO" id="GO:0000455">
    <property type="term" value="P:enzyme-directed rRNA pseudouridine synthesis"/>
    <property type="evidence" value="ECO:0007669"/>
    <property type="project" value="TreeGrafter"/>
</dbReference>
<reference evidence="4" key="1">
    <citation type="submission" date="2019-07" db="EMBL/GenBank/DDBJ databases">
        <title>Chitinimonas sp. nov., isolated from Ny-Alesund, arctica soil.</title>
        <authorList>
            <person name="Xu Q."/>
            <person name="Peng F."/>
        </authorList>
    </citation>
    <scope>NUCLEOTIDE SEQUENCE [LARGE SCALE GENOMIC DNA]</scope>
    <source>
        <strain evidence="4">R3-44</strain>
    </source>
</reference>
<dbReference type="GO" id="GO:0003723">
    <property type="term" value="F:RNA binding"/>
    <property type="evidence" value="ECO:0007669"/>
    <property type="project" value="InterPro"/>
</dbReference>
<keyword evidence="4" id="KW-1185">Reference proteome</keyword>
<dbReference type="InterPro" id="IPR006224">
    <property type="entry name" value="PsdUridine_synth_RluA-like_CS"/>
</dbReference>
<dbReference type="NCBIfam" id="TIGR01621">
    <property type="entry name" value="RluA-like"/>
    <property type="match status" value="1"/>
</dbReference>
<dbReference type="InterPro" id="IPR006145">
    <property type="entry name" value="PsdUridine_synth_RsuA/RluA"/>
</dbReference>
<proteinExistence type="inferred from homology"/>
<sequence>MPVLPILAEDPRFILINKPAGLSFHTEADCPGVLAVLRAQTGLSDLHAVHRLDQLTSGLLLFARGPEAAAQFGALFAERRISKHYLALSDRSPKKKQGLISGDMQKGRNGSWRLLPSRQDPATTRFYSSGLGNGLRLFLLRPLTGRTHQLRVALKSLGSPILGDSRYAGSPADRAYLHAYTLEFGLGDDIFRFVCPPEQGEHWQTEACRQSVHGFAEPWALARA</sequence>
<name>A0A516SGX8_9NEIS</name>
<comment type="similarity">
    <text evidence="1">Belongs to the pseudouridine synthase RluA family.</text>
</comment>
<accession>A0A516SGX8</accession>
<dbReference type="PROSITE" id="PS01129">
    <property type="entry name" value="PSI_RLU"/>
    <property type="match status" value="1"/>
</dbReference>
<dbReference type="SUPFAM" id="SSF55120">
    <property type="entry name" value="Pseudouridine synthase"/>
    <property type="match status" value="1"/>
</dbReference>
<dbReference type="KEGG" id="cari:FNU76_14145"/>
<dbReference type="PANTHER" id="PTHR21600:SF87">
    <property type="entry name" value="RNA PSEUDOURIDYLATE SYNTHASE DOMAIN-CONTAINING PROTEIN 1"/>
    <property type="match status" value="1"/>
</dbReference>
<dbReference type="GO" id="GO:0140098">
    <property type="term" value="F:catalytic activity, acting on RNA"/>
    <property type="evidence" value="ECO:0007669"/>
    <property type="project" value="UniProtKB-ARBA"/>
</dbReference>
<dbReference type="InterPro" id="IPR020103">
    <property type="entry name" value="PsdUridine_synth_cat_dom_sf"/>
</dbReference>
<dbReference type="Pfam" id="PF00849">
    <property type="entry name" value="PseudoU_synth_2"/>
    <property type="match status" value="1"/>
</dbReference>
<dbReference type="Gene3D" id="3.30.2350.10">
    <property type="entry name" value="Pseudouridine synthase"/>
    <property type="match status" value="1"/>
</dbReference>
<gene>
    <name evidence="3" type="ORF">FNU76_14145</name>
</gene>
<dbReference type="PANTHER" id="PTHR21600">
    <property type="entry name" value="MITOCHONDRIAL RNA PSEUDOURIDINE SYNTHASE"/>
    <property type="match status" value="1"/>
</dbReference>
<dbReference type="GO" id="GO:0009982">
    <property type="term" value="F:pseudouridine synthase activity"/>
    <property type="evidence" value="ECO:0007669"/>
    <property type="project" value="InterPro"/>
</dbReference>
<dbReference type="EMBL" id="CP041730">
    <property type="protein sequence ID" value="QDQ27405.1"/>
    <property type="molecule type" value="Genomic_DNA"/>
</dbReference>
<dbReference type="RefSeq" id="WP_144278798.1">
    <property type="nucleotide sequence ID" value="NZ_CP041730.1"/>
</dbReference>
<dbReference type="AlphaFoldDB" id="A0A516SGX8"/>
<dbReference type="CDD" id="cd02869">
    <property type="entry name" value="PseudoU_synth_RluA_like"/>
    <property type="match status" value="1"/>
</dbReference>
<dbReference type="Proteomes" id="UP000317550">
    <property type="component" value="Chromosome"/>
</dbReference>
<evidence type="ECO:0000313" key="4">
    <source>
        <dbReference type="Proteomes" id="UP000317550"/>
    </source>
</evidence>
<dbReference type="InterPro" id="IPR050188">
    <property type="entry name" value="RluA_PseudoU_synthase"/>
</dbReference>
<feature type="domain" description="Pseudouridine synthase RsuA/RluA-like" evidence="2">
    <location>
        <begin position="13"/>
        <end position="155"/>
    </location>
</feature>
<dbReference type="InterPro" id="IPR006508">
    <property type="entry name" value="PsdUridine_synth_RluA-like"/>
</dbReference>
<protein>
    <submittedName>
        <fullName evidence="3">TIGR01621 family pseudouridine synthase</fullName>
    </submittedName>
</protein>
<evidence type="ECO:0000313" key="3">
    <source>
        <dbReference type="EMBL" id="QDQ27405.1"/>
    </source>
</evidence>
<dbReference type="OrthoDB" id="9807829at2"/>
<organism evidence="3 4">
    <name type="scientific">Chitinimonas arctica</name>
    <dbReference type="NCBI Taxonomy" id="2594795"/>
    <lineage>
        <taxon>Bacteria</taxon>
        <taxon>Pseudomonadati</taxon>
        <taxon>Pseudomonadota</taxon>
        <taxon>Betaproteobacteria</taxon>
        <taxon>Neisseriales</taxon>
        <taxon>Chitinibacteraceae</taxon>
        <taxon>Chitinimonas</taxon>
    </lineage>
</organism>
<evidence type="ECO:0000256" key="1">
    <source>
        <dbReference type="ARBA" id="ARBA00010876"/>
    </source>
</evidence>
<evidence type="ECO:0000259" key="2">
    <source>
        <dbReference type="Pfam" id="PF00849"/>
    </source>
</evidence>